<dbReference type="Proteomes" id="UP001647436">
    <property type="component" value="Unassembled WGS sequence"/>
</dbReference>
<evidence type="ECO:0000313" key="2">
    <source>
        <dbReference type="Proteomes" id="UP001647436"/>
    </source>
</evidence>
<proteinExistence type="predicted"/>
<protein>
    <recommendedName>
        <fullName evidence="3">Lipoprotein</fullName>
    </recommendedName>
</protein>
<sequence length="274" mass="29021">MALMKRCCLVTSGAAKSIEQERDGTAYQVQGGVMQTIRMAAAACILMAVSGCTVIRGYTMPDEDNLLSGAGSIIVKSSGDKQSAEAFEQINIDSLLKEYGLENVATVSAQTSTAEYKYRRNELQDRLISVSNQRCATYLRVMTSSKAQSQMGWGGLATLLSGAASVTTPASAARILSAGSTVSNGLLSKYNEAYFNNLTVQVISTGITKQREVALVNIQKQRDASLVAYPVNRAIADALNYHAMCNVVAGLEMAAAATKNSSATSEAEKSAVSR</sequence>
<keyword evidence="2" id="KW-1185">Reference proteome</keyword>
<accession>A0ABS5LQ92</accession>
<dbReference type="EMBL" id="JAANES010000001">
    <property type="protein sequence ID" value="MBS3018670.1"/>
    <property type="molecule type" value="Genomic_DNA"/>
</dbReference>
<name>A0ABS5LQ92_9BURK</name>
<evidence type="ECO:0008006" key="3">
    <source>
        <dbReference type="Google" id="ProtNLM"/>
    </source>
</evidence>
<comment type="caution">
    <text evidence="1">The sequence shown here is derived from an EMBL/GenBank/DDBJ whole genome shotgun (WGS) entry which is preliminary data.</text>
</comment>
<gene>
    <name evidence="1" type="ORF">DJFAAGMI_01402</name>
</gene>
<organism evidence="1 2">
    <name type="scientific">Comamonas brasiliensis</name>
    <dbReference type="NCBI Taxonomy" id="1812482"/>
    <lineage>
        <taxon>Bacteria</taxon>
        <taxon>Pseudomonadati</taxon>
        <taxon>Pseudomonadota</taxon>
        <taxon>Betaproteobacteria</taxon>
        <taxon>Burkholderiales</taxon>
        <taxon>Comamonadaceae</taxon>
        <taxon>Comamonas</taxon>
    </lineage>
</organism>
<evidence type="ECO:0000313" key="1">
    <source>
        <dbReference type="EMBL" id="MBS3018670.1"/>
    </source>
</evidence>
<reference evidence="1 2" key="1">
    <citation type="submission" date="2020-03" db="EMBL/GenBank/DDBJ databases">
        <title>The role of nitrogen metabolism on polyethylene biodegradation.</title>
        <authorList>
            <person name="Peixoto J."/>
            <person name="Vizzotto C.S."/>
            <person name="Ramos A."/>
            <person name="Alves G."/>
            <person name="Steindorff A."/>
            <person name="Kruger R."/>
        </authorList>
    </citation>
    <scope>NUCLEOTIDE SEQUENCE [LARGE SCALE GENOMIC DNA]</scope>
    <source>
        <strain evidence="1 2">PE63</strain>
    </source>
</reference>